<name>A0A1W0XC13_HYPEX</name>
<keyword evidence="4" id="KW-1185">Reference proteome</keyword>
<feature type="region of interest" description="Disordered" evidence="2">
    <location>
        <begin position="293"/>
        <end position="317"/>
    </location>
</feature>
<accession>A0A1W0XC13</accession>
<evidence type="ECO:0000256" key="1">
    <source>
        <dbReference type="SAM" id="Coils"/>
    </source>
</evidence>
<dbReference type="AlphaFoldDB" id="A0A1W0XC13"/>
<evidence type="ECO:0000313" key="4">
    <source>
        <dbReference type="Proteomes" id="UP000192578"/>
    </source>
</evidence>
<sequence>MAFKEDFNDGVTLSKIAVCNSHLLALHTEFSTSLDRIATRTAVPYGERFALFNAHHLQQMLARETQDNQTFMDLMRIAEILEGDRKRLLNEKHALTEENMSLKDEVSRLQRKMVVCEETIEQLQSEKQQLQFMNDLHTLENEAMDGRISVISSKDMFAQTPEVKSSYGFSPSARSLLNHSGGHRQRRFLRESEDRSPLAVSKSAVGRSVGNFTMCMGETAIEVDELDELTDKLGWYESIMRQLQGIFETELDDPDVTYHEESTKIVERAKRMVEYRAMVHDYEKTIHELQKSNAQMHAEREELRKKADSDQRRRDRILADSTTKNLNQLSTSCSGSIPVKYKSSR</sequence>
<reference evidence="4" key="1">
    <citation type="submission" date="2017-01" db="EMBL/GenBank/DDBJ databases">
        <title>Comparative genomics of anhydrobiosis in the tardigrade Hypsibius dujardini.</title>
        <authorList>
            <person name="Yoshida Y."/>
            <person name="Koutsovoulos G."/>
            <person name="Laetsch D."/>
            <person name="Stevens L."/>
            <person name="Kumar S."/>
            <person name="Horikawa D."/>
            <person name="Ishino K."/>
            <person name="Komine S."/>
            <person name="Tomita M."/>
            <person name="Blaxter M."/>
            <person name="Arakawa K."/>
        </authorList>
    </citation>
    <scope>NUCLEOTIDE SEQUENCE [LARGE SCALE GENOMIC DNA]</scope>
    <source>
        <strain evidence="4">Z151</strain>
    </source>
</reference>
<evidence type="ECO:0000313" key="3">
    <source>
        <dbReference type="EMBL" id="OQV24872.1"/>
    </source>
</evidence>
<comment type="caution">
    <text evidence="3">The sequence shown here is derived from an EMBL/GenBank/DDBJ whole genome shotgun (WGS) entry which is preliminary data.</text>
</comment>
<proteinExistence type="predicted"/>
<dbReference type="EMBL" id="MTYJ01000005">
    <property type="protein sequence ID" value="OQV24872.1"/>
    <property type="molecule type" value="Genomic_DNA"/>
</dbReference>
<keyword evidence="1" id="KW-0175">Coiled coil</keyword>
<evidence type="ECO:0000256" key="2">
    <source>
        <dbReference type="SAM" id="MobiDB-lite"/>
    </source>
</evidence>
<dbReference type="Proteomes" id="UP000192578">
    <property type="component" value="Unassembled WGS sequence"/>
</dbReference>
<gene>
    <name evidence="3" type="ORF">BV898_01458</name>
</gene>
<dbReference type="OrthoDB" id="10070332at2759"/>
<feature type="coiled-coil region" evidence="1">
    <location>
        <begin position="78"/>
        <end position="136"/>
    </location>
</feature>
<protein>
    <submittedName>
        <fullName evidence="3">Uncharacterized protein</fullName>
    </submittedName>
</protein>
<feature type="compositionally biased region" description="Basic and acidic residues" evidence="2">
    <location>
        <begin position="297"/>
        <end position="317"/>
    </location>
</feature>
<organism evidence="3 4">
    <name type="scientific">Hypsibius exemplaris</name>
    <name type="common">Freshwater tardigrade</name>
    <dbReference type="NCBI Taxonomy" id="2072580"/>
    <lineage>
        <taxon>Eukaryota</taxon>
        <taxon>Metazoa</taxon>
        <taxon>Ecdysozoa</taxon>
        <taxon>Tardigrada</taxon>
        <taxon>Eutardigrada</taxon>
        <taxon>Parachela</taxon>
        <taxon>Hypsibioidea</taxon>
        <taxon>Hypsibiidae</taxon>
        <taxon>Hypsibius</taxon>
    </lineage>
</organism>